<protein>
    <submittedName>
        <fullName evidence="8">Metallo-hydrolase/oxidoreductase</fullName>
    </submittedName>
</protein>
<dbReference type="GO" id="GO:0016787">
    <property type="term" value="F:hydrolase activity"/>
    <property type="evidence" value="ECO:0007669"/>
    <property type="project" value="UniProtKB-KW"/>
</dbReference>
<evidence type="ECO:0000256" key="5">
    <source>
        <dbReference type="ARBA" id="ARBA00022833"/>
    </source>
</evidence>
<keyword evidence="4 8" id="KW-0378">Hydrolase</keyword>
<comment type="catalytic activity">
    <reaction evidence="6">
        <text>(3R)-atrochrysone 2-carbonyl-[ACP] + H2O = (3R)-atrochrysone 2-carboxylate + holo-[ACP] + H(+)</text>
        <dbReference type="Rhea" id="RHEA:64236"/>
        <dbReference type="Rhea" id="RHEA-COMP:9685"/>
        <dbReference type="Rhea" id="RHEA-COMP:20479"/>
        <dbReference type="ChEBI" id="CHEBI:15377"/>
        <dbReference type="ChEBI" id="CHEBI:15378"/>
        <dbReference type="ChEBI" id="CHEBI:64479"/>
        <dbReference type="ChEBI" id="CHEBI:234107"/>
        <dbReference type="ChEBI" id="CHEBI:234110"/>
    </reaction>
    <physiologicalReaction direction="left-to-right" evidence="6">
        <dbReference type="Rhea" id="RHEA:64237"/>
    </physiologicalReaction>
</comment>
<evidence type="ECO:0000256" key="3">
    <source>
        <dbReference type="ARBA" id="ARBA00022723"/>
    </source>
</evidence>
<sequence length="275" mass="30788">MALPRLRDVERLSERVVRILGHNPGPFTLQGTNTYLVGTGPERVLIDTGEGKSEWRERLQSLLEDEHARVRTIILTHWHPDHVGGVSDALELSPEADVFKYPADPATPYGSKAWKPMTDGQVFRTQSATLRAVHCPGHTADHTALMLEEEDAMFTGDAVLGHGTAVFEDLVAYLRGLNKLEKQFVGRAYPAHGSVIEDGPGKVREYLTHRREREEQILQVLDTNKRQTSGEIVGTVYRNYPKNLHAAAEGGVTQVLEKLENEGRVVREEGRWSRV</sequence>
<dbReference type="GO" id="GO:0044550">
    <property type="term" value="P:secondary metabolite biosynthetic process"/>
    <property type="evidence" value="ECO:0007669"/>
    <property type="project" value="UniProtKB-ARBA"/>
</dbReference>
<dbReference type="InterPro" id="IPR041516">
    <property type="entry name" value="LACTB2_WH"/>
</dbReference>
<dbReference type="Pfam" id="PF17778">
    <property type="entry name" value="WHD_BLACT"/>
    <property type="match status" value="1"/>
</dbReference>
<dbReference type="Gene3D" id="1.10.10.10">
    <property type="entry name" value="Winged helix-like DNA-binding domain superfamily/Winged helix DNA-binding domain"/>
    <property type="match status" value="1"/>
</dbReference>
<keyword evidence="9" id="KW-1185">Reference proteome</keyword>
<evidence type="ECO:0000313" key="8">
    <source>
        <dbReference type="EMBL" id="KAF2857815.1"/>
    </source>
</evidence>
<dbReference type="Pfam" id="PF00753">
    <property type="entry name" value="Lactamase_B"/>
    <property type="match status" value="1"/>
</dbReference>
<dbReference type="InterPro" id="IPR050662">
    <property type="entry name" value="Sec-metab_biosynth-thioest"/>
</dbReference>
<evidence type="ECO:0000256" key="1">
    <source>
        <dbReference type="ARBA" id="ARBA00001947"/>
    </source>
</evidence>
<feature type="domain" description="Metallo-beta-lactamase" evidence="7">
    <location>
        <begin position="31"/>
        <end position="192"/>
    </location>
</feature>
<dbReference type="Gene3D" id="3.60.15.10">
    <property type="entry name" value="Ribonuclease Z/Hydroxyacylglutathione hydrolase-like"/>
    <property type="match status" value="1"/>
</dbReference>
<dbReference type="FunFam" id="3.60.15.10:FF:000041">
    <property type="entry name" value="Metallo-beta-lactamase domain protein"/>
    <property type="match status" value="1"/>
</dbReference>
<comment type="cofactor">
    <cofactor evidence="1">
        <name>Zn(2+)</name>
        <dbReference type="ChEBI" id="CHEBI:29105"/>
    </cofactor>
</comment>
<name>A0A6A7BSX5_9PEZI</name>
<dbReference type="PANTHER" id="PTHR23131">
    <property type="entry name" value="ENDORIBONUCLEASE LACTB2"/>
    <property type="match status" value="1"/>
</dbReference>
<evidence type="ECO:0000256" key="6">
    <source>
        <dbReference type="ARBA" id="ARBA00050605"/>
    </source>
</evidence>
<dbReference type="EMBL" id="MU006027">
    <property type="protein sequence ID" value="KAF2857815.1"/>
    <property type="molecule type" value="Genomic_DNA"/>
</dbReference>
<dbReference type="SUPFAM" id="SSF56281">
    <property type="entry name" value="Metallo-hydrolase/oxidoreductase"/>
    <property type="match status" value="1"/>
</dbReference>
<dbReference type="CDD" id="cd07722">
    <property type="entry name" value="LACTB2-like_MBL-fold"/>
    <property type="match status" value="1"/>
</dbReference>
<dbReference type="AlphaFoldDB" id="A0A6A7BSX5"/>
<dbReference type="InterPro" id="IPR001279">
    <property type="entry name" value="Metallo-B-lactamas"/>
</dbReference>
<dbReference type="OrthoDB" id="17458at2759"/>
<reference evidence="8" key="1">
    <citation type="journal article" date="2020" name="Stud. Mycol.">
        <title>101 Dothideomycetes genomes: a test case for predicting lifestyles and emergence of pathogens.</title>
        <authorList>
            <person name="Haridas S."/>
            <person name="Albert R."/>
            <person name="Binder M."/>
            <person name="Bloem J."/>
            <person name="Labutti K."/>
            <person name="Salamov A."/>
            <person name="Andreopoulos B."/>
            <person name="Baker S."/>
            <person name="Barry K."/>
            <person name="Bills G."/>
            <person name="Bluhm B."/>
            <person name="Cannon C."/>
            <person name="Castanera R."/>
            <person name="Culley D."/>
            <person name="Daum C."/>
            <person name="Ezra D."/>
            <person name="Gonzalez J."/>
            <person name="Henrissat B."/>
            <person name="Kuo A."/>
            <person name="Liang C."/>
            <person name="Lipzen A."/>
            <person name="Lutzoni F."/>
            <person name="Magnuson J."/>
            <person name="Mondo S."/>
            <person name="Nolan M."/>
            <person name="Ohm R."/>
            <person name="Pangilinan J."/>
            <person name="Park H.-J."/>
            <person name="Ramirez L."/>
            <person name="Alfaro M."/>
            <person name="Sun H."/>
            <person name="Tritt A."/>
            <person name="Yoshinaga Y."/>
            <person name="Zwiers L.-H."/>
            <person name="Turgeon B."/>
            <person name="Goodwin S."/>
            <person name="Spatafora J."/>
            <person name="Crous P."/>
            <person name="Grigoriev I."/>
        </authorList>
    </citation>
    <scope>NUCLEOTIDE SEQUENCE</scope>
    <source>
        <strain evidence="8">CBS 480.64</strain>
    </source>
</reference>
<dbReference type="PANTHER" id="PTHR23131:SF0">
    <property type="entry name" value="ENDORIBONUCLEASE LACTB2"/>
    <property type="match status" value="1"/>
</dbReference>
<dbReference type="Proteomes" id="UP000799421">
    <property type="component" value="Unassembled WGS sequence"/>
</dbReference>
<accession>A0A6A7BSX5</accession>
<comment type="similarity">
    <text evidence="2">Belongs to the metallo-beta-lactamase superfamily. Glyoxalase II family.</text>
</comment>
<dbReference type="InterPro" id="IPR036866">
    <property type="entry name" value="RibonucZ/Hydroxyglut_hydro"/>
</dbReference>
<evidence type="ECO:0000256" key="4">
    <source>
        <dbReference type="ARBA" id="ARBA00022801"/>
    </source>
</evidence>
<organism evidence="8 9">
    <name type="scientific">Piedraia hortae CBS 480.64</name>
    <dbReference type="NCBI Taxonomy" id="1314780"/>
    <lineage>
        <taxon>Eukaryota</taxon>
        <taxon>Fungi</taxon>
        <taxon>Dikarya</taxon>
        <taxon>Ascomycota</taxon>
        <taxon>Pezizomycotina</taxon>
        <taxon>Dothideomycetes</taxon>
        <taxon>Dothideomycetidae</taxon>
        <taxon>Capnodiales</taxon>
        <taxon>Piedraiaceae</taxon>
        <taxon>Piedraia</taxon>
    </lineage>
</organism>
<dbReference type="GO" id="GO:0046872">
    <property type="term" value="F:metal ion binding"/>
    <property type="evidence" value="ECO:0007669"/>
    <property type="project" value="UniProtKB-KW"/>
</dbReference>
<evidence type="ECO:0000256" key="2">
    <source>
        <dbReference type="ARBA" id="ARBA00006759"/>
    </source>
</evidence>
<keyword evidence="5" id="KW-0862">Zinc</keyword>
<dbReference type="InterPro" id="IPR036388">
    <property type="entry name" value="WH-like_DNA-bd_sf"/>
</dbReference>
<gene>
    <name evidence="8" type="ORF">K470DRAFT_273006</name>
</gene>
<evidence type="ECO:0000313" key="9">
    <source>
        <dbReference type="Proteomes" id="UP000799421"/>
    </source>
</evidence>
<dbReference type="SMART" id="SM00849">
    <property type="entry name" value="Lactamase_B"/>
    <property type="match status" value="1"/>
</dbReference>
<evidence type="ECO:0000259" key="7">
    <source>
        <dbReference type="SMART" id="SM00849"/>
    </source>
</evidence>
<proteinExistence type="inferred from homology"/>
<dbReference type="InterPro" id="IPR047921">
    <property type="entry name" value="LACTB2-like_MBL-fold"/>
</dbReference>
<keyword evidence="3" id="KW-0479">Metal-binding</keyword>